<keyword evidence="1" id="KW-0732">Signal</keyword>
<evidence type="ECO:0000313" key="3">
    <source>
        <dbReference type="Proteomes" id="UP001221189"/>
    </source>
</evidence>
<accession>A0ABT5KCR2</accession>
<feature type="signal peptide" evidence="1">
    <location>
        <begin position="1"/>
        <end position="19"/>
    </location>
</feature>
<keyword evidence="3" id="KW-1185">Reference proteome</keyword>
<feature type="chain" id="PRO_5045486099" evidence="1">
    <location>
        <begin position="20"/>
        <end position="191"/>
    </location>
</feature>
<protein>
    <submittedName>
        <fullName evidence="2">Uncharacterized protein</fullName>
    </submittedName>
</protein>
<evidence type="ECO:0000256" key="1">
    <source>
        <dbReference type="SAM" id="SignalP"/>
    </source>
</evidence>
<dbReference type="Proteomes" id="UP001221189">
    <property type="component" value="Unassembled WGS sequence"/>
</dbReference>
<gene>
    <name evidence="2" type="ORF">PRZ03_09070</name>
</gene>
<dbReference type="EMBL" id="JAQQXT010000004">
    <property type="protein sequence ID" value="MDC8771717.1"/>
    <property type="molecule type" value="Genomic_DNA"/>
</dbReference>
<dbReference type="RefSeq" id="WP_273600001.1">
    <property type="nucleotide sequence ID" value="NZ_JAQQXT010000004.1"/>
</dbReference>
<name>A0ABT5KCR2_9BURK</name>
<proteinExistence type="predicted"/>
<reference evidence="2 3" key="1">
    <citation type="submission" date="2022-10" db="EMBL/GenBank/DDBJ databases">
        <title>Paucibacter sp. hw1 Genome sequencing.</title>
        <authorList>
            <person name="Park S."/>
        </authorList>
    </citation>
    <scope>NUCLEOTIDE SEQUENCE [LARGE SCALE GENOMIC DNA]</scope>
    <source>
        <strain evidence="3">hw1</strain>
    </source>
</reference>
<sequence>MKRLGLSALLLLACAFAFGATDEDGYNEYTIRPVDIPSDAPMFEKFPAEVFAGSNAAPILHGDPKTRMFRSRLARWAKERPNFAGHYILATWGCGTECTQISIIDALTGRIYHPPGVSTNVAVNVHESLLEGGGDLWHAAGAIKFKPDSRLLILIGMPEERVENRGVSYYVLENNKLRRIRFVPKAWYPSS</sequence>
<evidence type="ECO:0000313" key="2">
    <source>
        <dbReference type="EMBL" id="MDC8771717.1"/>
    </source>
</evidence>
<organism evidence="2 3">
    <name type="scientific">Roseateles albus</name>
    <dbReference type="NCBI Taxonomy" id="2987525"/>
    <lineage>
        <taxon>Bacteria</taxon>
        <taxon>Pseudomonadati</taxon>
        <taxon>Pseudomonadota</taxon>
        <taxon>Betaproteobacteria</taxon>
        <taxon>Burkholderiales</taxon>
        <taxon>Sphaerotilaceae</taxon>
        <taxon>Roseateles</taxon>
    </lineage>
</organism>
<comment type="caution">
    <text evidence="2">The sequence shown here is derived from an EMBL/GenBank/DDBJ whole genome shotgun (WGS) entry which is preliminary data.</text>
</comment>